<comment type="caution">
    <text evidence="2">The sequence shown here is derived from an EMBL/GenBank/DDBJ whole genome shotgun (WGS) entry which is preliminary data.</text>
</comment>
<name>A0ABQ3U4Y5_STRHY</name>
<feature type="compositionally biased region" description="Basic and acidic residues" evidence="1">
    <location>
        <begin position="1"/>
        <end position="11"/>
    </location>
</feature>
<evidence type="ECO:0000313" key="3">
    <source>
        <dbReference type="Proteomes" id="UP001054854"/>
    </source>
</evidence>
<keyword evidence="3" id="KW-1185">Reference proteome</keyword>
<evidence type="ECO:0000313" key="2">
    <source>
        <dbReference type="EMBL" id="GHJ30669.1"/>
    </source>
</evidence>
<evidence type="ECO:0000256" key="1">
    <source>
        <dbReference type="SAM" id="MobiDB-lite"/>
    </source>
</evidence>
<proteinExistence type="predicted"/>
<gene>
    <name evidence="2" type="ORF">TPA0910_51020</name>
</gene>
<dbReference type="Proteomes" id="UP001054854">
    <property type="component" value="Unassembled WGS sequence"/>
</dbReference>
<accession>A0ABQ3U4Y5</accession>
<reference evidence="2" key="1">
    <citation type="submission" date="2024-05" db="EMBL/GenBank/DDBJ databases">
        <title>Whole genome shotgun sequence of Streptomyces hygroscopicus NBRC 113678.</title>
        <authorList>
            <person name="Komaki H."/>
            <person name="Tamura T."/>
        </authorList>
    </citation>
    <scope>NUCLEOTIDE SEQUENCE</scope>
    <source>
        <strain evidence="2">N11-34</strain>
    </source>
</reference>
<feature type="region of interest" description="Disordered" evidence="1">
    <location>
        <begin position="1"/>
        <end position="47"/>
    </location>
</feature>
<protein>
    <submittedName>
        <fullName evidence="2">Uncharacterized protein</fullName>
    </submittedName>
</protein>
<dbReference type="EMBL" id="BNEK01000005">
    <property type="protein sequence ID" value="GHJ30669.1"/>
    <property type="molecule type" value="Genomic_DNA"/>
</dbReference>
<sequence length="72" mass="7701">MLGQEREHTAGRDQLPTGLPHIRPDHLPGPFTLHTYKTGPDSTEPGPEPEIFSSLLGVLSGWACCPGPRGEG</sequence>
<organism evidence="2 3">
    <name type="scientific">Streptomyces hygroscopicus</name>
    <dbReference type="NCBI Taxonomy" id="1912"/>
    <lineage>
        <taxon>Bacteria</taxon>
        <taxon>Bacillati</taxon>
        <taxon>Actinomycetota</taxon>
        <taxon>Actinomycetes</taxon>
        <taxon>Kitasatosporales</taxon>
        <taxon>Streptomycetaceae</taxon>
        <taxon>Streptomyces</taxon>
        <taxon>Streptomyces violaceusniger group</taxon>
    </lineage>
</organism>